<dbReference type="EMBL" id="BKCJ010061571">
    <property type="protein sequence ID" value="GEW51338.1"/>
    <property type="molecule type" value="Genomic_DNA"/>
</dbReference>
<reference evidence="1" key="1">
    <citation type="journal article" date="2019" name="Sci. Rep.">
        <title>Draft genome of Tanacetum cinerariifolium, the natural source of mosquito coil.</title>
        <authorList>
            <person name="Yamashiro T."/>
            <person name="Shiraishi A."/>
            <person name="Satake H."/>
            <person name="Nakayama K."/>
        </authorList>
    </citation>
    <scope>NUCLEOTIDE SEQUENCE</scope>
</reference>
<sequence>MEMLEGELEKLWDEFYRLETSMEDVEGCLWCRDLYGEEGRDVAILKTKRWIVVHLVHKGRFPWSSTCPGVPISIVSIFHVRSLCFQSSSNVISKLPDGSLSHNWCCGCKISLEGNKSWESNIGESDNTGDEGKIAGRAITTWGGGMEKCFPVRLRNSSECSWRKKYSQYRNWMG</sequence>
<evidence type="ECO:0000313" key="1">
    <source>
        <dbReference type="EMBL" id="GEW51338.1"/>
    </source>
</evidence>
<name>A0A699GVS0_TANCI</name>
<dbReference type="AlphaFoldDB" id="A0A699GVS0"/>
<protein>
    <submittedName>
        <fullName evidence="1">Uncharacterized protein</fullName>
    </submittedName>
</protein>
<comment type="caution">
    <text evidence="1">The sequence shown here is derived from an EMBL/GenBank/DDBJ whole genome shotgun (WGS) entry which is preliminary data.</text>
</comment>
<proteinExistence type="predicted"/>
<organism evidence="1">
    <name type="scientific">Tanacetum cinerariifolium</name>
    <name type="common">Dalmatian daisy</name>
    <name type="synonym">Chrysanthemum cinerariifolium</name>
    <dbReference type="NCBI Taxonomy" id="118510"/>
    <lineage>
        <taxon>Eukaryota</taxon>
        <taxon>Viridiplantae</taxon>
        <taxon>Streptophyta</taxon>
        <taxon>Embryophyta</taxon>
        <taxon>Tracheophyta</taxon>
        <taxon>Spermatophyta</taxon>
        <taxon>Magnoliopsida</taxon>
        <taxon>eudicotyledons</taxon>
        <taxon>Gunneridae</taxon>
        <taxon>Pentapetalae</taxon>
        <taxon>asterids</taxon>
        <taxon>campanulids</taxon>
        <taxon>Asterales</taxon>
        <taxon>Asteraceae</taxon>
        <taxon>Asteroideae</taxon>
        <taxon>Anthemideae</taxon>
        <taxon>Anthemidinae</taxon>
        <taxon>Tanacetum</taxon>
    </lineage>
</organism>
<gene>
    <name evidence="1" type="ORF">Tci_223314</name>
</gene>
<accession>A0A699GVS0</accession>